<dbReference type="GO" id="GO:0005886">
    <property type="term" value="C:plasma membrane"/>
    <property type="evidence" value="ECO:0007669"/>
    <property type="project" value="UniProtKB-SubCell"/>
</dbReference>
<comment type="similarity">
    <text evidence="2 8">Belongs to the binding-protein-dependent transport system permease family. CysTW subfamily.</text>
</comment>
<sequence>MLNEKGTESLYAKHKRPADAVLKGLINAAAVITVVIVVGIIAYILVKGIPHISWQFLTTDYSTLDQNRQGILPMILNTLYIVIITLLISVPVGICSAIYLTQYARKGRLVRAIDFTTEILAGIPSIIFGLFGYTVFCVMFRLQTSILAGSLTMVICILPTIIRTTEEALISVPSNYKEGAMALGAGKLRVIMGIVLPCAMPGVLTGVILAVGRIVGESAALLFTSGLGFNMPGKGASGAMDHIMESGRTLTLHLYTTAMDSTGPNTLNVAFATAAVLLILVFVLNRLASLASKALRKG</sequence>
<keyword evidence="3" id="KW-0813">Transport</keyword>
<dbReference type="NCBIfam" id="TIGR00974">
    <property type="entry name" value="3a0107s02c"/>
    <property type="match status" value="1"/>
</dbReference>
<keyword evidence="5 8" id="KW-0812">Transmembrane</keyword>
<dbReference type="EMBL" id="CP060696">
    <property type="protein sequence ID" value="QNO17138.1"/>
    <property type="molecule type" value="Genomic_DNA"/>
</dbReference>
<dbReference type="KEGG" id="caml:H6X83_09250"/>
<feature type="transmembrane region" description="Helical" evidence="8">
    <location>
        <begin position="112"/>
        <end position="136"/>
    </location>
</feature>
<evidence type="ECO:0000313" key="10">
    <source>
        <dbReference type="EMBL" id="QNO17138.1"/>
    </source>
</evidence>
<evidence type="ECO:0000256" key="1">
    <source>
        <dbReference type="ARBA" id="ARBA00004651"/>
    </source>
</evidence>
<evidence type="ECO:0000259" key="9">
    <source>
        <dbReference type="PROSITE" id="PS50928"/>
    </source>
</evidence>
<dbReference type="PANTHER" id="PTHR43470:SF3">
    <property type="entry name" value="PHOSPHATE TRANSPORT SYSTEM PERMEASE PROTEIN PSTA-RELATED"/>
    <property type="match status" value="1"/>
</dbReference>
<dbReference type="SUPFAM" id="SSF161098">
    <property type="entry name" value="MetI-like"/>
    <property type="match status" value="1"/>
</dbReference>
<evidence type="ECO:0000313" key="11">
    <source>
        <dbReference type="Proteomes" id="UP000516046"/>
    </source>
</evidence>
<evidence type="ECO:0000256" key="6">
    <source>
        <dbReference type="ARBA" id="ARBA00022989"/>
    </source>
</evidence>
<dbReference type="GO" id="GO:0035435">
    <property type="term" value="P:phosphate ion transmembrane transport"/>
    <property type="evidence" value="ECO:0007669"/>
    <property type="project" value="InterPro"/>
</dbReference>
<protein>
    <recommendedName>
        <fullName evidence="8">Phosphate transport system permease protein PstA</fullName>
    </recommendedName>
</protein>
<dbReference type="RefSeq" id="WP_212506206.1">
    <property type="nucleotide sequence ID" value="NZ_CP060696.1"/>
</dbReference>
<feature type="transmembrane region" description="Helical" evidence="8">
    <location>
        <begin position="190"/>
        <end position="215"/>
    </location>
</feature>
<dbReference type="AlphaFoldDB" id="A0A7G9WEM6"/>
<dbReference type="InterPro" id="IPR000515">
    <property type="entry name" value="MetI-like"/>
</dbReference>
<dbReference type="InterPro" id="IPR035906">
    <property type="entry name" value="MetI-like_sf"/>
</dbReference>
<evidence type="ECO:0000256" key="2">
    <source>
        <dbReference type="ARBA" id="ARBA00007069"/>
    </source>
</evidence>
<dbReference type="InterPro" id="IPR005672">
    <property type="entry name" value="Phosphate_PstA"/>
</dbReference>
<comment type="subcellular location">
    <subcellularLocation>
        <location evidence="1 8">Cell membrane</location>
        <topology evidence="1 8">Multi-pass membrane protein</topology>
    </subcellularLocation>
</comment>
<name>A0A7G9WEM6_9FIRM</name>
<dbReference type="Gene3D" id="1.10.3720.10">
    <property type="entry name" value="MetI-like"/>
    <property type="match status" value="1"/>
</dbReference>
<proteinExistence type="inferred from homology"/>
<dbReference type="PROSITE" id="PS50928">
    <property type="entry name" value="ABC_TM1"/>
    <property type="match status" value="1"/>
</dbReference>
<keyword evidence="11" id="KW-1185">Reference proteome</keyword>
<keyword evidence="6 8" id="KW-1133">Transmembrane helix</keyword>
<dbReference type="GO" id="GO:0005315">
    <property type="term" value="F:phosphate transmembrane transporter activity"/>
    <property type="evidence" value="ECO:0007669"/>
    <property type="project" value="InterPro"/>
</dbReference>
<reference evidence="10 11" key="1">
    <citation type="submission" date="2020-08" db="EMBL/GenBank/DDBJ databases">
        <authorList>
            <person name="Ren C."/>
            <person name="Gu Y."/>
            <person name="Xu Y."/>
        </authorList>
    </citation>
    <scope>NUCLEOTIDE SEQUENCE [LARGE SCALE GENOMIC DNA]</scope>
    <source>
        <strain evidence="10 11">LBM18003</strain>
    </source>
</reference>
<comment type="caution">
    <text evidence="8">Lacks conserved residue(s) required for the propagation of feature annotation.</text>
</comment>
<feature type="transmembrane region" description="Helical" evidence="8">
    <location>
        <begin position="79"/>
        <end position="100"/>
    </location>
</feature>
<accession>A0A7G9WEM6</accession>
<feature type="transmembrane region" description="Helical" evidence="8">
    <location>
        <begin position="269"/>
        <end position="288"/>
    </location>
</feature>
<evidence type="ECO:0000256" key="8">
    <source>
        <dbReference type="RuleBase" id="RU363043"/>
    </source>
</evidence>
<dbReference type="Proteomes" id="UP000516046">
    <property type="component" value="Chromosome"/>
</dbReference>
<dbReference type="PANTHER" id="PTHR43470">
    <property type="entry name" value="PHOSPHATE TRANSPORT SYSTEM PERMEASE PROTEIN PSTA-RELATED"/>
    <property type="match status" value="1"/>
</dbReference>
<dbReference type="CDD" id="cd06261">
    <property type="entry name" value="TM_PBP2"/>
    <property type="match status" value="1"/>
</dbReference>
<feature type="transmembrane region" description="Helical" evidence="8">
    <location>
        <begin position="21"/>
        <end position="46"/>
    </location>
</feature>
<evidence type="ECO:0000256" key="7">
    <source>
        <dbReference type="ARBA" id="ARBA00023136"/>
    </source>
</evidence>
<dbReference type="Pfam" id="PF00528">
    <property type="entry name" value="BPD_transp_1"/>
    <property type="match status" value="1"/>
</dbReference>
<feature type="domain" description="ABC transmembrane type-1" evidence="9">
    <location>
        <begin position="75"/>
        <end position="288"/>
    </location>
</feature>
<evidence type="ECO:0000256" key="3">
    <source>
        <dbReference type="ARBA" id="ARBA00022448"/>
    </source>
</evidence>
<gene>
    <name evidence="10" type="primary">pstA</name>
    <name evidence="10" type="ORF">H6X83_09250</name>
</gene>
<organism evidence="10 11">
    <name type="scientific">Caproicibacterium amylolyticum</name>
    <dbReference type="NCBI Taxonomy" id="2766537"/>
    <lineage>
        <taxon>Bacteria</taxon>
        <taxon>Bacillati</taxon>
        <taxon>Bacillota</taxon>
        <taxon>Clostridia</taxon>
        <taxon>Eubacteriales</taxon>
        <taxon>Oscillospiraceae</taxon>
        <taxon>Caproicibacterium</taxon>
    </lineage>
</organism>
<evidence type="ECO:0000256" key="4">
    <source>
        <dbReference type="ARBA" id="ARBA00022475"/>
    </source>
</evidence>
<keyword evidence="7 8" id="KW-0472">Membrane</keyword>
<keyword evidence="4 8" id="KW-1003">Cell membrane</keyword>
<evidence type="ECO:0000256" key="5">
    <source>
        <dbReference type="ARBA" id="ARBA00022692"/>
    </source>
</evidence>